<accession>A0A1I6H625</accession>
<dbReference type="InterPro" id="IPR016062">
    <property type="entry name" value="TM1410-rel"/>
</dbReference>
<dbReference type="InterPro" id="IPR013785">
    <property type="entry name" value="Aldolase_TIM"/>
</dbReference>
<dbReference type="PIRSF" id="PIRSF029570">
    <property type="entry name" value="UCP029570"/>
    <property type="match status" value="1"/>
</dbReference>
<evidence type="ECO:0000259" key="2">
    <source>
        <dbReference type="Pfam" id="PF03537"/>
    </source>
</evidence>
<dbReference type="Pfam" id="PF03537">
    <property type="entry name" value="Glyco_hydro_114"/>
    <property type="match status" value="1"/>
</dbReference>
<organism evidence="3 4">
    <name type="scientific">Marinobacter gudaonensis</name>
    <dbReference type="NCBI Taxonomy" id="375760"/>
    <lineage>
        <taxon>Bacteria</taxon>
        <taxon>Pseudomonadati</taxon>
        <taxon>Pseudomonadota</taxon>
        <taxon>Gammaproteobacteria</taxon>
        <taxon>Pseudomonadales</taxon>
        <taxon>Marinobacteraceae</taxon>
        <taxon>Marinobacter</taxon>
    </lineage>
</organism>
<dbReference type="GO" id="GO:0005975">
    <property type="term" value="P:carbohydrate metabolic process"/>
    <property type="evidence" value="ECO:0007669"/>
    <property type="project" value="InterPro"/>
</dbReference>
<dbReference type="Gene3D" id="3.20.20.370">
    <property type="entry name" value="Glycoside hydrolase/deacetylase"/>
    <property type="match status" value="1"/>
</dbReference>
<dbReference type="CDD" id="cd10922">
    <property type="entry name" value="CE4_PelA_like_C"/>
    <property type="match status" value="1"/>
</dbReference>
<dbReference type="EMBL" id="FOYV01000001">
    <property type="protein sequence ID" value="SFR49956.1"/>
    <property type="molecule type" value="Genomic_DNA"/>
</dbReference>
<sequence>MIRIHLLIVTLLLSFHAVPARASAPDNVAFYYGHEAPIGALYAYDWVVLQQGQASDARIQLLRQGGTRPLSYISVGEIARSHRLFRAVPEHWILGRNTAWKSSVLDLRLAEVRQFILEQLIAPAMARGFQGLFLDTLDSHLLTEAGRADEAVFAEGQARLLERIRARWPESTIVINRGFHLPPASHQLVDAVAFESWRGGYDAAKDRYTRLSDADRDWLREQLNRFQLSRPGLPLIAIDYLPDGAPAEDHAQQLRSEGFIPYVSNGDLTRLGPASPSVVKRHVLVVHDLAPADMAQSAAHRRLGIVLERLGLVPVYRSAQAPPPTEPLDDRYAGVVIWWETGNRQPGFCQWLQGRQSETLPVVTFGLPPVQQACQNLLATRAMAVPEPPLAFGERHPSVGKYEGGRLPLAPLNPLPTMTNGTAWLTASSNGQQYHPIYTFAGGGAALAPFVLETGPDDEAFWLFNPFEFLTEALGLDRFPAADSTTEAGRRILTAHIDGDGLVSRAELPGSPLSAEVILNRIITRYNIPHAVSVIEAETAPEGLYPAISGEAEALARRLFRQGNVEIASHTYSHPFFWSAIDGGRAPRAENTLYGYALDIPGYTPSLEREIIGSVAYVDRRLAPPDKPVSVFLWTGDARPGEKALAMVRELGLVNINGGDTHPLPYESGLAGTWPDARPVGDELQIYAPVMNENVYTNLWTGPFYGFRNVIDTFEILEARGRLKPVGIYYHFYSGTKPEAISTLEEIYRYALNQPVTPLFLSDYAHRVQAQYYSALTVGDDGGFEWRGLQVPRTVRLPGNLYPDLERSVGVAGYNDVAGQRFVHLAGPEARLYLTPSPAAGPYLQSANATVDHWQRRREGNAWRLSGQFTGHRPLELVVAGTAQCRVLGGPGMTQKSASGTVTLTTKTATAGQVELGCR</sequence>
<dbReference type="PANTHER" id="PTHR35882:SF2">
    <property type="entry name" value="PELA"/>
    <property type="match status" value="1"/>
</dbReference>
<dbReference type="PRINTS" id="PR01545">
    <property type="entry name" value="THEMAYE10DUF"/>
</dbReference>
<dbReference type="RefSeq" id="WP_091990020.1">
    <property type="nucleotide sequence ID" value="NZ_FOYV01000001.1"/>
</dbReference>
<feature type="domain" description="Glycoside-hydrolase family GH114 TIM-barrel" evidence="2">
    <location>
        <begin position="49"/>
        <end position="269"/>
    </location>
</feature>
<dbReference type="AlphaFoldDB" id="A0A1I6H625"/>
<proteinExistence type="predicted"/>
<evidence type="ECO:0000313" key="4">
    <source>
        <dbReference type="Proteomes" id="UP000199290"/>
    </source>
</evidence>
<keyword evidence="1" id="KW-0732">Signal</keyword>
<dbReference type="SUPFAM" id="SSF88713">
    <property type="entry name" value="Glycoside hydrolase/deacetylase"/>
    <property type="match status" value="1"/>
</dbReference>
<dbReference type="Proteomes" id="UP000199290">
    <property type="component" value="Unassembled WGS sequence"/>
</dbReference>
<dbReference type="PANTHER" id="PTHR35882">
    <property type="entry name" value="PELA"/>
    <property type="match status" value="1"/>
</dbReference>
<reference evidence="4" key="1">
    <citation type="submission" date="2016-10" db="EMBL/GenBank/DDBJ databases">
        <authorList>
            <person name="Varghese N."/>
            <person name="Submissions S."/>
        </authorList>
    </citation>
    <scope>NUCLEOTIDE SEQUENCE [LARGE SCALE GENOMIC DNA]</scope>
    <source>
        <strain evidence="4">CGMCC 1.6294</strain>
    </source>
</reference>
<dbReference type="SUPFAM" id="SSF51445">
    <property type="entry name" value="(Trans)glycosidases"/>
    <property type="match status" value="1"/>
</dbReference>
<dbReference type="InterPro" id="IPR004352">
    <property type="entry name" value="GH114_TIM-barrel"/>
</dbReference>
<evidence type="ECO:0000256" key="1">
    <source>
        <dbReference type="SAM" id="SignalP"/>
    </source>
</evidence>
<dbReference type="InterPro" id="IPR017853">
    <property type="entry name" value="GH"/>
</dbReference>
<name>A0A1I6H625_9GAMM</name>
<evidence type="ECO:0000313" key="3">
    <source>
        <dbReference type="EMBL" id="SFR49956.1"/>
    </source>
</evidence>
<dbReference type="InterPro" id="IPR016925">
    <property type="entry name" value="UCP029570"/>
</dbReference>
<dbReference type="Gene3D" id="3.20.20.70">
    <property type="entry name" value="Aldolase class I"/>
    <property type="match status" value="1"/>
</dbReference>
<feature type="signal peptide" evidence="1">
    <location>
        <begin position="1"/>
        <end position="22"/>
    </location>
</feature>
<protein>
    <recommendedName>
        <fullName evidence="2">Glycoside-hydrolase family GH114 TIM-barrel domain-containing protein</fullName>
    </recommendedName>
</protein>
<dbReference type="STRING" id="375760.SAMN04488073_2383"/>
<feature type="chain" id="PRO_5011522006" description="Glycoside-hydrolase family GH114 TIM-barrel domain-containing protein" evidence="1">
    <location>
        <begin position="23"/>
        <end position="919"/>
    </location>
</feature>
<keyword evidence="4" id="KW-1185">Reference proteome</keyword>
<dbReference type="InterPro" id="IPR011330">
    <property type="entry name" value="Glyco_hydro/deAcase_b/a-brl"/>
</dbReference>
<gene>
    <name evidence="3" type="ORF">SAMN04488073_2383</name>
</gene>
<dbReference type="OrthoDB" id="7292394at2"/>